<dbReference type="OrthoDB" id="443682at2759"/>
<comment type="caution">
    <text evidence="3">The sequence shown here is derived from an EMBL/GenBank/DDBJ whole genome shotgun (WGS) entry which is preliminary data.</text>
</comment>
<feature type="compositionally biased region" description="Polar residues" evidence="1">
    <location>
        <begin position="147"/>
        <end position="175"/>
    </location>
</feature>
<feature type="compositionally biased region" description="Low complexity" evidence="1">
    <location>
        <begin position="216"/>
        <end position="235"/>
    </location>
</feature>
<dbReference type="Pfam" id="PF04194">
    <property type="entry name" value="PDCD2_C"/>
    <property type="match status" value="1"/>
</dbReference>
<protein>
    <submittedName>
        <fullName evidence="3">Putative pdcd2_c domain</fullName>
    </submittedName>
</protein>
<feature type="region of interest" description="Disordered" evidence="1">
    <location>
        <begin position="111"/>
        <end position="255"/>
    </location>
</feature>
<feature type="domain" description="Programmed cell death protein 2 C-terminal" evidence="2">
    <location>
        <begin position="308"/>
        <end position="446"/>
    </location>
</feature>
<evidence type="ECO:0000256" key="1">
    <source>
        <dbReference type="SAM" id="MobiDB-lite"/>
    </source>
</evidence>
<evidence type="ECO:0000259" key="2">
    <source>
        <dbReference type="Pfam" id="PF04194"/>
    </source>
</evidence>
<feature type="region of interest" description="Disordered" evidence="1">
    <location>
        <begin position="275"/>
        <end position="301"/>
    </location>
</feature>
<dbReference type="EMBL" id="LCWF01000002">
    <property type="protein sequence ID" value="KKY29197.1"/>
    <property type="molecule type" value="Genomic_DNA"/>
</dbReference>
<name>A0A0G2F334_PHACM</name>
<gene>
    <name evidence="3" type="ORF">UCRPC4_g00103</name>
</gene>
<feature type="region of interest" description="Disordered" evidence="1">
    <location>
        <begin position="1"/>
        <end position="36"/>
    </location>
</feature>
<feature type="compositionally biased region" description="Polar residues" evidence="1">
    <location>
        <begin position="1"/>
        <end position="12"/>
    </location>
</feature>
<dbReference type="GO" id="GO:0030490">
    <property type="term" value="P:maturation of SSU-rRNA"/>
    <property type="evidence" value="ECO:0007669"/>
    <property type="project" value="TreeGrafter"/>
</dbReference>
<accession>A0A0G2F334</accession>
<evidence type="ECO:0000313" key="4">
    <source>
        <dbReference type="Proteomes" id="UP000053317"/>
    </source>
</evidence>
<dbReference type="GO" id="GO:0005737">
    <property type="term" value="C:cytoplasm"/>
    <property type="evidence" value="ECO:0007669"/>
    <property type="project" value="InterPro"/>
</dbReference>
<dbReference type="PANTHER" id="PTHR47524">
    <property type="entry name" value="20S RRNA ACCUMULATION PROTEIN 4"/>
    <property type="match status" value="1"/>
</dbReference>
<reference evidence="3 4" key="2">
    <citation type="submission" date="2015-05" db="EMBL/GenBank/DDBJ databases">
        <authorList>
            <person name="Morales-Cruz A."/>
            <person name="Amrine K.C."/>
            <person name="Cantu D."/>
        </authorList>
    </citation>
    <scope>NUCLEOTIDE SEQUENCE [LARGE SCALE GENOMIC DNA]</scope>
    <source>
        <strain evidence="3">UCRPC4</strain>
    </source>
</reference>
<dbReference type="Proteomes" id="UP000053317">
    <property type="component" value="Unassembled WGS sequence"/>
</dbReference>
<dbReference type="PANTHER" id="PTHR47524:SF1">
    <property type="entry name" value="20S RRNA ACCUMULATION PROTEIN 4"/>
    <property type="match status" value="1"/>
</dbReference>
<proteinExistence type="predicted"/>
<feature type="compositionally biased region" description="Basic and acidic residues" evidence="1">
    <location>
        <begin position="111"/>
        <end position="126"/>
    </location>
</feature>
<keyword evidence="4" id="KW-1185">Reference proteome</keyword>
<sequence>MSGYESDSSGLSDQEEYTETNVLLGYPSQDPTDDTISHLGGYPSWLEDSKTPTASFAKCKVCKSYMSLLLQLNGDLPEHFPNDERRLYIFSCRRKACYRKVGSIRALREVRKAEPDETRKKTKSTEQEPSTQPALAQQPDLGAALFGSSTKAPFPTGNANPFSMSNNSASSTLTNPFAPLPPTSSLAAIPPQKPVEEPSDPQTVSPETFASKLRVSSPDSSSDSPAQSSTSQPQDTEPWPSDTSFPPPYPSLHLDADYEALSPTTLPPEAKALASKVQYEDETEGPSSSSSKTTADDGLKDNFESTIDRTFLKFSDRLAQNPEQVLRYEWKGTPLLYSSTDNVASRFPSLLAQSSSSTSKVSTITTSSSSTIQNRIPRCEYCTSPRVFELQLVPGLISALEDDDVTTDFDSGMEWGTIILGVCERNCCDKGIGEVGWREEWVGVQWEEWVGK</sequence>
<dbReference type="InterPro" id="IPR007320">
    <property type="entry name" value="PDCD2_C"/>
</dbReference>
<evidence type="ECO:0000313" key="3">
    <source>
        <dbReference type="EMBL" id="KKY29197.1"/>
    </source>
</evidence>
<organism evidence="3 4">
    <name type="scientific">Phaeomoniella chlamydospora</name>
    <name type="common">Phaeoacremonium chlamydosporum</name>
    <dbReference type="NCBI Taxonomy" id="158046"/>
    <lineage>
        <taxon>Eukaryota</taxon>
        <taxon>Fungi</taxon>
        <taxon>Dikarya</taxon>
        <taxon>Ascomycota</taxon>
        <taxon>Pezizomycotina</taxon>
        <taxon>Eurotiomycetes</taxon>
        <taxon>Chaetothyriomycetidae</taxon>
        <taxon>Phaeomoniellales</taxon>
        <taxon>Phaeomoniellaceae</taxon>
        <taxon>Phaeomoniella</taxon>
    </lineage>
</organism>
<reference evidence="3 4" key="1">
    <citation type="submission" date="2015-05" db="EMBL/GenBank/DDBJ databases">
        <title>Distinctive expansion of gene families associated with plant cell wall degradation and secondary metabolism in the genomes of grapevine trunk pathogens.</title>
        <authorList>
            <person name="Lawrence D.P."/>
            <person name="Travadon R."/>
            <person name="Rolshausen P.E."/>
            <person name="Baumgartner K."/>
        </authorList>
    </citation>
    <scope>NUCLEOTIDE SEQUENCE [LARGE SCALE GENOMIC DNA]</scope>
    <source>
        <strain evidence="3">UCRPC4</strain>
    </source>
</reference>
<dbReference type="AlphaFoldDB" id="A0A0G2F334"/>